<dbReference type="RefSeq" id="WP_248955162.1">
    <property type="nucleotide sequence ID" value="NZ_JAKIKU010000003.1"/>
</dbReference>
<keyword evidence="3" id="KW-1185">Reference proteome</keyword>
<evidence type="ECO:0000256" key="1">
    <source>
        <dbReference type="SAM" id="Phobius"/>
    </source>
</evidence>
<evidence type="ECO:0000313" key="2">
    <source>
        <dbReference type="EMBL" id="MCL1044944.1"/>
    </source>
</evidence>
<name>A0ABT0KME9_9GAMM</name>
<accession>A0ABT0KME9</accession>
<reference evidence="2 3" key="1">
    <citation type="submission" date="2022-01" db="EMBL/GenBank/DDBJ databases">
        <title>Whole genome-based taxonomy of the Shewanellaceae.</title>
        <authorList>
            <person name="Martin-Rodriguez A.J."/>
        </authorList>
    </citation>
    <scope>NUCLEOTIDE SEQUENCE [LARGE SCALE GENOMIC DNA]</scope>
    <source>
        <strain evidence="2 3">DSM 24955</strain>
    </source>
</reference>
<feature type="transmembrane region" description="Helical" evidence="1">
    <location>
        <begin position="12"/>
        <end position="30"/>
    </location>
</feature>
<dbReference type="EMBL" id="JAKIKU010000003">
    <property type="protein sequence ID" value="MCL1044944.1"/>
    <property type="molecule type" value="Genomic_DNA"/>
</dbReference>
<keyword evidence="1" id="KW-0472">Membrane</keyword>
<comment type="caution">
    <text evidence="2">The sequence shown here is derived from an EMBL/GenBank/DDBJ whole genome shotgun (WGS) entry which is preliminary data.</text>
</comment>
<gene>
    <name evidence="2" type="ORF">L2737_06325</name>
</gene>
<keyword evidence="1" id="KW-0812">Transmembrane</keyword>
<organism evidence="2 3">
    <name type="scientific">Shewanella electrodiphila</name>
    <dbReference type="NCBI Taxonomy" id="934143"/>
    <lineage>
        <taxon>Bacteria</taxon>
        <taxon>Pseudomonadati</taxon>
        <taxon>Pseudomonadota</taxon>
        <taxon>Gammaproteobacteria</taxon>
        <taxon>Alteromonadales</taxon>
        <taxon>Shewanellaceae</taxon>
        <taxon>Shewanella</taxon>
    </lineage>
</organism>
<keyword evidence="1" id="KW-1133">Transmembrane helix</keyword>
<protein>
    <submittedName>
        <fullName evidence="2">Uncharacterized protein</fullName>
    </submittedName>
</protein>
<sequence>MKWSELPNYVQGVVAIVVVIAAALSGYFGGRSTFYSEIEKVERRIDELEKHNVKFSPFVGLQTKNQLITAATALLILEDEFKKLVRWARNVSQPKFEYSTDPKLLVEESNRSFLNQSNPDLVMLKEVEHYLNTKIYSREEIKRGFNTGVISNQMFRGSGLAYTNKDLHLVRDINKTLALVSSIGTRVLEIEVVKNAGFSSGGYGGNMYGPIGTFSIPFAAKKTAVEEYLKFESETIKSILELADLIPDRIEEQREDVETLLSKLDASE</sequence>
<dbReference type="Proteomes" id="UP001202134">
    <property type="component" value="Unassembled WGS sequence"/>
</dbReference>
<evidence type="ECO:0000313" key="3">
    <source>
        <dbReference type="Proteomes" id="UP001202134"/>
    </source>
</evidence>
<proteinExistence type="predicted"/>